<evidence type="ECO:0000313" key="6">
    <source>
        <dbReference type="EMBL" id="AKG73905.1"/>
    </source>
</evidence>
<evidence type="ECO:0000313" key="9">
    <source>
        <dbReference type="Proteomes" id="UP000183090"/>
    </source>
</evidence>
<keyword evidence="8" id="KW-1185">Reference proteome</keyword>
<dbReference type="InterPro" id="IPR040921">
    <property type="entry name" value="Peptidase_S66C"/>
</dbReference>
<evidence type="ECO:0000256" key="2">
    <source>
        <dbReference type="ARBA" id="ARBA00022801"/>
    </source>
</evidence>
<dbReference type="InterPro" id="IPR040449">
    <property type="entry name" value="Peptidase_S66_N"/>
</dbReference>
<feature type="active site" description="Charge relay system" evidence="3">
    <location>
        <position position="312"/>
    </location>
</feature>
<dbReference type="RefSeq" id="WP_046790093.1">
    <property type="nucleotide sequence ID" value="NZ_CP011366.1"/>
</dbReference>
<gene>
    <name evidence="6" type="ORF">AAT16_06465</name>
    <name evidence="7" type="ORF">SAMN05216235_0534</name>
</gene>
<feature type="domain" description="LD-carboxypeptidase N-terminal" evidence="4">
    <location>
        <begin position="13"/>
        <end position="134"/>
    </location>
</feature>
<dbReference type="KEGG" id="shv:AAT16_06465"/>
<dbReference type="AlphaFoldDB" id="A0A0F7D4A7"/>
<comment type="similarity">
    <text evidence="1">Belongs to the peptidase S66 family.</text>
</comment>
<dbReference type="Pfam" id="PF17676">
    <property type="entry name" value="Peptidase_S66C"/>
    <property type="match status" value="1"/>
</dbReference>
<dbReference type="GO" id="GO:0004180">
    <property type="term" value="F:carboxypeptidase activity"/>
    <property type="evidence" value="ECO:0007669"/>
    <property type="project" value="UniProtKB-KW"/>
</dbReference>
<evidence type="ECO:0000259" key="5">
    <source>
        <dbReference type="Pfam" id="PF17676"/>
    </source>
</evidence>
<dbReference type="PIRSF" id="PIRSF028757">
    <property type="entry name" value="LD-carboxypeptidase"/>
    <property type="match status" value="1"/>
</dbReference>
<reference evidence="7 9" key="3">
    <citation type="submission" date="2016-10" db="EMBL/GenBank/DDBJ databases">
        <authorList>
            <person name="Varghese N."/>
            <person name="Submissions S."/>
        </authorList>
    </citation>
    <scope>NUCLEOTIDE SEQUENCE [LARGE SCALE GENOMIC DNA]</scope>
    <source>
        <strain evidence="7 9">CGMCC 1.6501</strain>
    </source>
</reference>
<organism evidence="7 9">
    <name type="scientific">Salinicoccus halodurans</name>
    <dbReference type="NCBI Taxonomy" id="407035"/>
    <lineage>
        <taxon>Bacteria</taxon>
        <taxon>Bacillati</taxon>
        <taxon>Bacillota</taxon>
        <taxon>Bacilli</taxon>
        <taxon>Bacillales</taxon>
        <taxon>Staphylococcaceae</taxon>
        <taxon>Salinicoccus</taxon>
    </lineage>
</organism>
<name>A0A0F7D4A7_9STAP</name>
<reference evidence="6 8" key="1">
    <citation type="journal article" date="2015" name="Int. J. Syst. Evol. Microbiol.">
        <title>Complete genome sequence of Salinicoccus halodurans H3B36, isolated from the Qaidam Basin in China.</title>
        <authorList>
            <person name="Jiang K."/>
            <person name="Xue Y."/>
            <person name="Ma Y."/>
        </authorList>
    </citation>
    <scope>NUCLEOTIDE SEQUENCE [LARGE SCALE GENOMIC DNA]</scope>
    <source>
        <strain evidence="6 8">H3B36</strain>
    </source>
</reference>
<dbReference type="Pfam" id="PF02016">
    <property type="entry name" value="Peptidase_S66"/>
    <property type="match status" value="1"/>
</dbReference>
<dbReference type="EMBL" id="CP011366">
    <property type="protein sequence ID" value="AKG73905.1"/>
    <property type="molecule type" value="Genomic_DNA"/>
</dbReference>
<evidence type="ECO:0000313" key="7">
    <source>
        <dbReference type="EMBL" id="SFK57542.1"/>
    </source>
</evidence>
<keyword evidence="7" id="KW-0121">Carboxypeptidase</keyword>
<feature type="active site" description="Nucleophile" evidence="3">
    <location>
        <position position="115"/>
    </location>
</feature>
<dbReference type="EMBL" id="FOTB01000001">
    <property type="protein sequence ID" value="SFK57542.1"/>
    <property type="molecule type" value="Genomic_DNA"/>
</dbReference>
<dbReference type="InterPro" id="IPR027461">
    <property type="entry name" value="Carboxypeptidase_A_C_sf"/>
</dbReference>
<evidence type="ECO:0000256" key="3">
    <source>
        <dbReference type="PIRSR" id="PIRSR028757-1"/>
    </source>
</evidence>
<evidence type="ECO:0000259" key="4">
    <source>
        <dbReference type="Pfam" id="PF02016"/>
    </source>
</evidence>
<protein>
    <submittedName>
        <fullName evidence="7">Muramoyltetrapeptide carboxypeptidase LdcA (Peptidoglycan recycling)</fullName>
    </submittedName>
    <submittedName>
        <fullName evidence="6">Peptidase S66</fullName>
    </submittedName>
</protein>
<dbReference type="Gene3D" id="3.50.30.60">
    <property type="entry name" value="LD-carboxypeptidase A C-terminal domain-like"/>
    <property type="match status" value="1"/>
</dbReference>
<dbReference type="InterPro" id="IPR027478">
    <property type="entry name" value="LdcA_N"/>
</dbReference>
<dbReference type="SUPFAM" id="SSF141986">
    <property type="entry name" value="LD-carboxypeptidase A C-terminal domain-like"/>
    <property type="match status" value="1"/>
</dbReference>
<dbReference type="InterPro" id="IPR029062">
    <property type="entry name" value="Class_I_gatase-like"/>
</dbReference>
<evidence type="ECO:0000313" key="8">
    <source>
        <dbReference type="Proteomes" id="UP000034029"/>
    </source>
</evidence>
<keyword evidence="7" id="KW-0645">Protease</keyword>
<evidence type="ECO:0000256" key="1">
    <source>
        <dbReference type="ARBA" id="ARBA00010233"/>
    </source>
</evidence>
<dbReference type="Proteomes" id="UP000034029">
    <property type="component" value="Chromosome"/>
</dbReference>
<accession>A0A0F7D4A7</accession>
<proteinExistence type="inferred from homology"/>
<sequence>MIKPKKLRKGDTVAIVSLSSGLAGEKTISWRTEQGIKRLEEVFGLRVKIMPHAFKGIDYIYENPEKRAEDLNAALKDGEVKAIICCIGGNETIRIMPYIDFEALRNYPKIFSGYSDTTANHIMFYNNGISTSYGPALLTDFAENISMDEYTVESIKKTWFSSEAIGEIKPADNIRKFGLRWNEENKDIERPLLSNQGYESINGEGIVQGHLIGGCFEVFNNMRGTELFPEIEAFDDAILFLETSEVHIEPKFFEDYLRAMSVMGIFERINGIIVGRPQDGVYYEEYKDIWKQILKESGCEDIPVLYNMNFGHNEPKFILPYGLKAEVNTKDLTFSILESAVID</sequence>
<dbReference type="CDD" id="cd07062">
    <property type="entry name" value="Peptidase_S66_mccF_like"/>
    <property type="match status" value="1"/>
</dbReference>
<dbReference type="SUPFAM" id="SSF52317">
    <property type="entry name" value="Class I glutamine amidotransferase-like"/>
    <property type="match status" value="1"/>
</dbReference>
<dbReference type="Proteomes" id="UP000183090">
    <property type="component" value="Unassembled WGS sequence"/>
</dbReference>
<feature type="domain" description="LD-carboxypeptidase C-terminal" evidence="5">
    <location>
        <begin position="208"/>
        <end position="327"/>
    </location>
</feature>
<dbReference type="PANTHER" id="PTHR30237">
    <property type="entry name" value="MURAMOYLTETRAPEPTIDE CARBOXYPEPTIDASE"/>
    <property type="match status" value="1"/>
</dbReference>
<reference evidence="8" key="2">
    <citation type="submission" date="2015-04" db="EMBL/GenBank/DDBJ databases">
        <title>Complete genome sequence of Salinicoccus halodurans strain H3B36, isolated from the Qaidam basin of China.</title>
        <authorList>
            <person name="Ma Y."/>
            <person name="Jiang K."/>
            <person name="Xue Y."/>
        </authorList>
    </citation>
    <scope>NUCLEOTIDE SEQUENCE [LARGE SCALE GENOMIC DNA]</scope>
    <source>
        <strain evidence="8">H3B36</strain>
    </source>
</reference>
<dbReference type="OrthoDB" id="9807329at2"/>
<dbReference type="PANTHER" id="PTHR30237:SF4">
    <property type="entry name" value="LD-CARBOXYPEPTIDASE C-TERMINAL DOMAIN-CONTAINING PROTEIN"/>
    <property type="match status" value="1"/>
</dbReference>
<dbReference type="InterPro" id="IPR003507">
    <property type="entry name" value="S66_fam"/>
</dbReference>
<dbReference type="Gene3D" id="3.40.50.10740">
    <property type="entry name" value="Class I glutamine amidotransferase-like"/>
    <property type="match status" value="1"/>
</dbReference>
<keyword evidence="2" id="KW-0378">Hydrolase</keyword>
<feature type="active site" description="Charge relay system" evidence="3">
    <location>
        <position position="242"/>
    </location>
</feature>